<proteinExistence type="predicted"/>
<protein>
    <submittedName>
        <fullName evidence="1">Uncharacterized protein</fullName>
    </submittedName>
</protein>
<evidence type="ECO:0000313" key="1">
    <source>
        <dbReference type="EMBL" id="KAG0413669.1"/>
    </source>
</evidence>
<evidence type="ECO:0000313" key="2">
    <source>
        <dbReference type="Proteomes" id="UP000805193"/>
    </source>
</evidence>
<comment type="caution">
    <text evidence="1">The sequence shown here is derived from an EMBL/GenBank/DDBJ whole genome shotgun (WGS) entry which is preliminary data.</text>
</comment>
<name>A0AC60P362_IXOPE</name>
<accession>A0AC60P362</accession>
<organism evidence="1 2">
    <name type="scientific">Ixodes persulcatus</name>
    <name type="common">Taiga tick</name>
    <dbReference type="NCBI Taxonomy" id="34615"/>
    <lineage>
        <taxon>Eukaryota</taxon>
        <taxon>Metazoa</taxon>
        <taxon>Ecdysozoa</taxon>
        <taxon>Arthropoda</taxon>
        <taxon>Chelicerata</taxon>
        <taxon>Arachnida</taxon>
        <taxon>Acari</taxon>
        <taxon>Parasitiformes</taxon>
        <taxon>Ixodida</taxon>
        <taxon>Ixodoidea</taxon>
        <taxon>Ixodidae</taxon>
        <taxon>Ixodinae</taxon>
        <taxon>Ixodes</taxon>
    </lineage>
</organism>
<keyword evidence="2" id="KW-1185">Reference proteome</keyword>
<dbReference type="Proteomes" id="UP000805193">
    <property type="component" value="Unassembled WGS sequence"/>
</dbReference>
<dbReference type="EMBL" id="JABSTQ010011242">
    <property type="protein sequence ID" value="KAG0413669.1"/>
    <property type="molecule type" value="Genomic_DNA"/>
</dbReference>
<sequence>MAAAVVVKKGKIVASCSVKTPESEVGEEQVKIVISDSETAIRIFAKGRISPVTRRVLGDLATHHRVKLIWTPAHSSLPGNEEANDAARGLTRWAGIPSKTSNESLSEADRLVTFRDILDHYEKERLRFPPAHPSLNRKQAKAPAKLSRWYPDRYKGECKLCGGRANLHHMFWECSKIERQAQPQPGQIINLKSWEAILLSTDPHVQAEVVRLSKDAAGVQGIVAVV</sequence>
<gene>
    <name evidence="1" type="ORF">HPB47_009190</name>
</gene>
<reference evidence="1 2" key="1">
    <citation type="journal article" date="2020" name="Cell">
        <title>Large-Scale Comparative Analyses of Tick Genomes Elucidate Their Genetic Diversity and Vector Capacities.</title>
        <authorList>
            <consortium name="Tick Genome and Microbiome Consortium (TIGMIC)"/>
            <person name="Jia N."/>
            <person name="Wang J."/>
            <person name="Shi W."/>
            <person name="Du L."/>
            <person name="Sun Y."/>
            <person name="Zhan W."/>
            <person name="Jiang J.F."/>
            <person name="Wang Q."/>
            <person name="Zhang B."/>
            <person name="Ji P."/>
            <person name="Bell-Sakyi L."/>
            <person name="Cui X.M."/>
            <person name="Yuan T.T."/>
            <person name="Jiang B.G."/>
            <person name="Yang W.F."/>
            <person name="Lam T.T."/>
            <person name="Chang Q.C."/>
            <person name="Ding S.J."/>
            <person name="Wang X.J."/>
            <person name="Zhu J.G."/>
            <person name="Ruan X.D."/>
            <person name="Zhao L."/>
            <person name="Wei J.T."/>
            <person name="Ye R.Z."/>
            <person name="Que T.C."/>
            <person name="Du C.H."/>
            <person name="Zhou Y.H."/>
            <person name="Cheng J.X."/>
            <person name="Dai P.F."/>
            <person name="Guo W.B."/>
            <person name="Han X.H."/>
            <person name="Huang E.J."/>
            <person name="Li L.F."/>
            <person name="Wei W."/>
            <person name="Gao Y.C."/>
            <person name="Liu J.Z."/>
            <person name="Shao H.Z."/>
            <person name="Wang X."/>
            <person name="Wang C.C."/>
            <person name="Yang T.C."/>
            <person name="Huo Q.B."/>
            <person name="Li W."/>
            <person name="Chen H.Y."/>
            <person name="Chen S.E."/>
            <person name="Zhou L.G."/>
            <person name="Ni X.B."/>
            <person name="Tian J.H."/>
            <person name="Sheng Y."/>
            <person name="Liu T."/>
            <person name="Pan Y.S."/>
            <person name="Xia L.Y."/>
            <person name="Li J."/>
            <person name="Zhao F."/>
            <person name="Cao W.C."/>
        </authorList>
    </citation>
    <scope>NUCLEOTIDE SEQUENCE [LARGE SCALE GENOMIC DNA]</scope>
    <source>
        <strain evidence="1">Iper-2018</strain>
    </source>
</reference>